<keyword evidence="5 6" id="KW-0472">Membrane</keyword>
<dbReference type="GO" id="GO:0005737">
    <property type="term" value="C:cytoplasm"/>
    <property type="evidence" value="ECO:0000318"/>
    <property type="project" value="GO_Central"/>
</dbReference>
<dbReference type="InterPro" id="IPR000276">
    <property type="entry name" value="GPCR_Rhodpsn"/>
</dbReference>
<dbReference type="Gene3D" id="1.20.1070.10">
    <property type="entry name" value="Rhodopsin 7-helix transmembrane proteins"/>
    <property type="match status" value="1"/>
</dbReference>
<dbReference type="Pfam" id="PF00001">
    <property type="entry name" value="7tm_1"/>
    <property type="match status" value="1"/>
</dbReference>
<feature type="transmembrane region" description="Helical" evidence="6">
    <location>
        <begin position="84"/>
        <end position="106"/>
    </location>
</feature>
<keyword evidence="8" id="KW-1185">Reference proteome</keyword>
<evidence type="ECO:0000259" key="7">
    <source>
        <dbReference type="PROSITE" id="PS50262"/>
    </source>
</evidence>
<protein>
    <submittedName>
        <fullName evidence="9">Cannabinoid receptor 2-like</fullName>
    </submittedName>
</protein>
<organism evidence="8 9">
    <name type="scientific">Branchiostoma floridae</name>
    <name type="common">Florida lancelet</name>
    <name type="synonym">Amphioxus</name>
    <dbReference type="NCBI Taxonomy" id="7739"/>
    <lineage>
        <taxon>Eukaryota</taxon>
        <taxon>Metazoa</taxon>
        <taxon>Chordata</taxon>
        <taxon>Cephalochordata</taxon>
        <taxon>Leptocardii</taxon>
        <taxon>Amphioxiformes</taxon>
        <taxon>Branchiostomatidae</taxon>
        <taxon>Branchiostoma</taxon>
    </lineage>
</organism>
<feature type="transmembrane region" description="Helical" evidence="6">
    <location>
        <begin position="164"/>
        <end position="184"/>
    </location>
</feature>
<dbReference type="OMA" id="ELIVNPW"/>
<sequence length="410" mass="45542">MTLPSNNSPSAMTTPSAVSFSSINSTNVTNFTTMSPNGTEVCKNDEGGVVQIVGIGVSILIILENILVIWAIARNRRDFRKVTYYFIGNLAIADALAGVVFLYTFLVNDLLKVADSREGWIARKGFPVAFFVASLLSLVLVSIDRYVQFVYPMKYKNLLTKHCCKIFIVVMWILSLVFVITPLAGWNCITANCTCKEGPYACPDATCSLAVPPFTKSYGITCVVVFLASLVVIMFCYTGVYVSVSRHLKRMATYTFTAATVKLTEVTDTAVQEAPRQRMSDIRLAKALAIVLGVFLACWFPVIFLMFMDISSWSDEIPSFKSRERMLFLADVCSIPALLNSAINPIIYACSLRKMGQELKSLLCCIFCCKKKAVPRLSRRGSETASSESLYRKNSVRRNNSVRKNHFSTL</sequence>
<reference evidence="8" key="1">
    <citation type="journal article" date="2020" name="Nat. Ecol. Evol.">
        <title>Deeply conserved synteny resolves early events in vertebrate evolution.</title>
        <authorList>
            <person name="Simakov O."/>
            <person name="Marletaz F."/>
            <person name="Yue J.X."/>
            <person name="O'Connell B."/>
            <person name="Jenkins J."/>
            <person name="Brandt A."/>
            <person name="Calef R."/>
            <person name="Tung C.H."/>
            <person name="Huang T.K."/>
            <person name="Schmutz J."/>
            <person name="Satoh N."/>
            <person name="Yu J.K."/>
            <person name="Putnam N.H."/>
            <person name="Green R.E."/>
            <person name="Rokhsar D.S."/>
        </authorList>
    </citation>
    <scope>NUCLEOTIDE SEQUENCE [LARGE SCALE GENOMIC DNA]</scope>
    <source>
        <strain evidence="8">S238N-H82</strain>
    </source>
</reference>
<keyword evidence="4 6" id="KW-1133">Transmembrane helix</keyword>
<evidence type="ECO:0000313" key="9">
    <source>
        <dbReference type="RefSeq" id="XP_035688854.1"/>
    </source>
</evidence>
<evidence type="ECO:0000256" key="1">
    <source>
        <dbReference type="ARBA" id="ARBA00004651"/>
    </source>
</evidence>
<dbReference type="SUPFAM" id="SSF81321">
    <property type="entry name" value="Family A G protein-coupled receptor-like"/>
    <property type="match status" value="1"/>
</dbReference>
<proteinExistence type="predicted"/>
<feature type="domain" description="G-protein coupled receptors family 1 profile" evidence="7">
    <location>
        <begin position="64"/>
        <end position="348"/>
    </location>
</feature>
<keyword evidence="2" id="KW-1003">Cell membrane</keyword>
<feature type="transmembrane region" description="Helical" evidence="6">
    <location>
        <begin position="126"/>
        <end position="143"/>
    </location>
</feature>
<dbReference type="GeneID" id="118424406"/>
<dbReference type="PRINTS" id="PR00237">
    <property type="entry name" value="GPCRRHODOPSN"/>
</dbReference>
<dbReference type="GO" id="GO:0005886">
    <property type="term" value="C:plasma membrane"/>
    <property type="evidence" value="ECO:0000318"/>
    <property type="project" value="GO_Central"/>
</dbReference>
<evidence type="ECO:0000256" key="2">
    <source>
        <dbReference type="ARBA" id="ARBA00022475"/>
    </source>
</evidence>
<dbReference type="InterPro" id="IPR017452">
    <property type="entry name" value="GPCR_Rhodpsn_7TM"/>
</dbReference>
<dbReference type="PANTHER" id="PTHR22750">
    <property type="entry name" value="G-PROTEIN COUPLED RECEPTOR"/>
    <property type="match status" value="1"/>
</dbReference>
<evidence type="ECO:0000256" key="3">
    <source>
        <dbReference type="ARBA" id="ARBA00022692"/>
    </source>
</evidence>
<dbReference type="AlphaFoldDB" id="A0A9J7LUT1"/>
<accession>A0A9J7LUT1</accession>
<feature type="transmembrane region" description="Helical" evidence="6">
    <location>
        <begin position="327"/>
        <end position="350"/>
    </location>
</feature>
<evidence type="ECO:0000256" key="5">
    <source>
        <dbReference type="ARBA" id="ARBA00023136"/>
    </source>
</evidence>
<dbReference type="RefSeq" id="XP_035688854.1">
    <property type="nucleotide sequence ID" value="XM_035832961.1"/>
</dbReference>
<evidence type="ECO:0000256" key="6">
    <source>
        <dbReference type="SAM" id="Phobius"/>
    </source>
</evidence>
<dbReference type="SMART" id="SM01381">
    <property type="entry name" value="7TM_GPCR_Srsx"/>
    <property type="match status" value="1"/>
</dbReference>
<feature type="transmembrane region" description="Helical" evidence="6">
    <location>
        <begin position="49"/>
        <end position="72"/>
    </location>
</feature>
<gene>
    <name evidence="9" type="primary">LOC118424406</name>
</gene>
<evidence type="ECO:0000313" key="8">
    <source>
        <dbReference type="Proteomes" id="UP000001554"/>
    </source>
</evidence>
<name>A0A9J7LUT1_BRAFL</name>
<dbReference type="PROSITE" id="PS50262">
    <property type="entry name" value="G_PROTEIN_RECEP_F1_2"/>
    <property type="match status" value="1"/>
</dbReference>
<dbReference type="Proteomes" id="UP000001554">
    <property type="component" value="Chromosome 10"/>
</dbReference>
<reference evidence="9" key="2">
    <citation type="submission" date="2025-08" db="UniProtKB">
        <authorList>
            <consortium name="RefSeq"/>
        </authorList>
    </citation>
    <scope>IDENTIFICATION</scope>
    <source>
        <strain evidence="9">S238N-H82</strain>
        <tissue evidence="9">Testes</tissue>
    </source>
</reference>
<evidence type="ECO:0000256" key="4">
    <source>
        <dbReference type="ARBA" id="ARBA00022989"/>
    </source>
</evidence>
<dbReference type="GO" id="GO:0007189">
    <property type="term" value="P:adenylate cyclase-activating G protein-coupled receptor signaling pathway"/>
    <property type="evidence" value="ECO:0000318"/>
    <property type="project" value="GO_Central"/>
</dbReference>
<feature type="transmembrane region" description="Helical" evidence="6">
    <location>
        <begin position="287"/>
        <end position="307"/>
    </location>
</feature>
<dbReference type="GO" id="GO:0004930">
    <property type="term" value="F:G protein-coupled receptor activity"/>
    <property type="evidence" value="ECO:0000318"/>
    <property type="project" value="GO_Central"/>
</dbReference>
<dbReference type="OrthoDB" id="9930460at2759"/>
<comment type="subcellular location">
    <subcellularLocation>
        <location evidence="1">Cell membrane</location>
        <topology evidence="1">Multi-pass membrane protein</topology>
    </subcellularLocation>
</comment>
<feature type="transmembrane region" description="Helical" evidence="6">
    <location>
        <begin position="218"/>
        <end position="242"/>
    </location>
</feature>
<keyword evidence="3 6" id="KW-0812">Transmembrane</keyword>
<dbReference type="KEGG" id="bfo:118424406"/>